<name>G8BZC9_TETPH</name>
<sequence length="115" mass="12646">MVCSLWIKNTPLYNQSSEYIHNTHNTMFCPKLICPRKRCNSDSAIVAKVDSRTSTFSSLGSTASMSSNSSVASKVSSIISAKPFSNVILLGRGPYESQKPNMISRHDLMLASQKK</sequence>
<dbReference type="RefSeq" id="XP_003687691.1">
    <property type="nucleotide sequence ID" value="XM_003687643.1"/>
</dbReference>
<dbReference type="HOGENOM" id="CLU_2110597_0_0_1"/>
<evidence type="ECO:0000313" key="2">
    <source>
        <dbReference type="Proteomes" id="UP000005666"/>
    </source>
</evidence>
<reference evidence="1 2" key="1">
    <citation type="journal article" date="2011" name="Proc. Natl. Acad. Sci. U.S.A.">
        <title>Evolutionary erosion of yeast sex chromosomes by mating-type switching accidents.</title>
        <authorList>
            <person name="Gordon J.L."/>
            <person name="Armisen D."/>
            <person name="Proux-Wera E."/>
            <person name="Oheigeartaigh S.S."/>
            <person name="Byrne K.P."/>
            <person name="Wolfe K.H."/>
        </authorList>
    </citation>
    <scope>NUCLEOTIDE SEQUENCE [LARGE SCALE GENOMIC DNA]</scope>
    <source>
        <strain evidence="2">ATCC 24235 / CBS 4417 / NBRC 1672 / NRRL Y-8282 / UCD 70-5</strain>
    </source>
</reference>
<evidence type="ECO:0000313" key="1">
    <source>
        <dbReference type="EMBL" id="CCE65257.1"/>
    </source>
</evidence>
<dbReference type="GeneID" id="11533403"/>
<organism evidence="1 2">
    <name type="scientific">Tetrapisispora phaffii (strain ATCC 24235 / CBS 4417 / NBRC 1672 / NRRL Y-8282 / UCD 70-5)</name>
    <name type="common">Yeast</name>
    <name type="synonym">Fabospora phaffii</name>
    <dbReference type="NCBI Taxonomy" id="1071381"/>
    <lineage>
        <taxon>Eukaryota</taxon>
        <taxon>Fungi</taxon>
        <taxon>Dikarya</taxon>
        <taxon>Ascomycota</taxon>
        <taxon>Saccharomycotina</taxon>
        <taxon>Saccharomycetes</taxon>
        <taxon>Saccharomycetales</taxon>
        <taxon>Saccharomycetaceae</taxon>
        <taxon>Tetrapisispora</taxon>
    </lineage>
</organism>
<dbReference type="EMBL" id="HE612866">
    <property type="protein sequence ID" value="CCE65257.1"/>
    <property type="molecule type" value="Genomic_DNA"/>
</dbReference>
<proteinExistence type="predicted"/>
<keyword evidence="2" id="KW-1185">Reference proteome</keyword>
<gene>
    <name evidence="1" type="primary">TPHA0K01230</name>
    <name evidence="1" type="ordered locus">TPHA_0K01230</name>
</gene>
<dbReference type="KEGG" id="tpf:TPHA_0K01230"/>
<protein>
    <submittedName>
        <fullName evidence="1">Uncharacterized protein</fullName>
    </submittedName>
</protein>
<accession>G8BZC9</accession>
<dbReference type="Proteomes" id="UP000005666">
    <property type="component" value="Chromosome 11"/>
</dbReference>
<dbReference type="AlphaFoldDB" id="G8BZC9"/>